<name>A0AAW5E6U9_9BACI</name>
<reference evidence="1" key="1">
    <citation type="submission" date="2022-02" db="EMBL/GenBank/DDBJ databases">
        <title>Fredinandcohnia quinoae sp. nov. isolated from Chenopodium quinoa seeds.</title>
        <authorList>
            <person name="Saati-Santamaria Z."/>
            <person name="Flores-Felix J.D."/>
            <person name="Igual J.M."/>
            <person name="Velazquez E."/>
            <person name="Garcia-Fraile P."/>
            <person name="Martinez-Molina E."/>
        </authorList>
    </citation>
    <scope>NUCLEOTIDE SEQUENCE</scope>
    <source>
        <strain evidence="1">SECRCQ15</strain>
    </source>
</reference>
<dbReference type="EMBL" id="JAKTTI010000036">
    <property type="protein sequence ID" value="MCH1627224.1"/>
    <property type="molecule type" value="Genomic_DNA"/>
</dbReference>
<dbReference type="AlphaFoldDB" id="A0AAW5E6U9"/>
<evidence type="ECO:0000313" key="1">
    <source>
        <dbReference type="EMBL" id="MCH1627224.1"/>
    </source>
</evidence>
<sequence length="100" mass="11602">MSKRKLSISIKRKYDDVYTFLNYLKDNKENVSDYICGLVEADMNKKNKPDTFIQDEVRKVVIETLLAGNLTLNQLADNKVTHSNEDKQCSEDIDLLNQLF</sequence>
<keyword evidence="2" id="KW-1185">Reference proteome</keyword>
<evidence type="ECO:0000313" key="2">
    <source>
        <dbReference type="Proteomes" id="UP001431131"/>
    </source>
</evidence>
<protein>
    <submittedName>
        <fullName evidence="1">Uncharacterized protein</fullName>
    </submittedName>
</protein>
<proteinExistence type="predicted"/>
<dbReference type="RefSeq" id="WP_240257145.1">
    <property type="nucleotide sequence ID" value="NZ_JAKTTI010000036.1"/>
</dbReference>
<gene>
    <name evidence="1" type="ORF">MJG50_17965</name>
</gene>
<comment type="caution">
    <text evidence="1">The sequence shown here is derived from an EMBL/GenBank/DDBJ whole genome shotgun (WGS) entry which is preliminary data.</text>
</comment>
<dbReference type="Proteomes" id="UP001431131">
    <property type="component" value="Unassembled WGS sequence"/>
</dbReference>
<organism evidence="1 2">
    <name type="scientific">Fredinandcohnia quinoae</name>
    <dbReference type="NCBI Taxonomy" id="2918902"/>
    <lineage>
        <taxon>Bacteria</taxon>
        <taxon>Bacillati</taxon>
        <taxon>Bacillota</taxon>
        <taxon>Bacilli</taxon>
        <taxon>Bacillales</taxon>
        <taxon>Bacillaceae</taxon>
        <taxon>Fredinandcohnia</taxon>
    </lineage>
</organism>
<accession>A0AAW5E6U9</accession>